<evidence type="ECO:0000256" key="4">
    <source>
        <dbReference type="ARBA" id="ARBA00023125"/>
    </source>
</evidence>
<evidence type="ECO:0000256" key="2">
    <source>
        <dbReference type="ARBA" id="ARBA00022833"/>
    </source>
</evidence>
<protein>
    <submittedName>
        <fullName evidence="7">Uncharacterized protein</fullName>
    </submittedName>
</protein>
<dbReference type="GO" id="GO:0003677">
    <property type="term" value="F:DNA binding"/>
    <property type="evidence" value="ECO:0007669"/>
    <property type="project" value="UniProtKB-KW"/>
</dbReference>
<evidence type="ECO:0000256" key="6">
    <source>
        <dbReference type="ARBA" id="ARBA00023242"/>
    </source>
</evidence>
<evidence type="ECO:0000256" key="5">
    <source>
        <dbReference type="ARBA" id="ARBA00023163"/>
    </source>
</evidence>
<evidence type="ECO:0000256" key="3">
    <source>
        <dbReference type="ARBA" id="ARBA00023015"/>
    </source>
</evidence>
<sequence length="452" mass="49498">MADASTHSQMLSLSVSGLARAAGWGCDSDNDNEAEAEEMESGLHCTPVRAQAASSQLVVLDGQLDKWQLGLPAHLQHNPAMRSAAGAVVPLPQVLTLHMQYWCAVLLLHRPFIRQNGGKRHKHSPTPKEGHVWGSAEKSYELCVGVANHITTIAMLYSETYTLKHYAVFLCYCIFTASIMHVTSRGSSSYSSSSHIRPTRMGLTKCMDALKEMEIVWPSAARALDLLCGTQTTSSETESDVSSPASNSSSIIVRSARPLSIDAPCLRTRSSASLFVYIPSKFTSLYGCPILLPSPLRSRFRRALLNQDPTAMLHPYPRPLVSPSPSSSFYAPFLPLPSRSVLAFPVAYPPARCRHLIHILSRAAHRAACHATAFVQVHKSRSKAALQRRDATRTTLWRASCNVLQCTYMVRGVDATMVRHCSPFHTISVPVSLPPPLPLYLSLVPRPSPSHS</sequence>
<keyword evidence="4" id="KW-0238">DNA-binding</keyword>
<dbReference type="AlphaFoldDB" id="A0AAD6WL60"/>
<dbReference type="EMBL" id="JARJCM010000510">
    <property type="protein sequence ID" value="KAJ7016417.1"/>
    <property type="molecule type" value="Genomic_DNA"/>
</dbReference>
<dbReference type="PANTHER" id="PTHR31313">
    <property type="entry name" value="TY1 ENHANCER ACTIVATOR"/>
    <property type="match status" value="1"/>
</dbReference>
<keyword evidence="5" id="KW-0804">Transcription</keyword>
<keyword evidence="8" id="KW-1185">Reference proteome</keyword>
<evidence type="ECO:0000256" key="1">
    <source>
        <dbReference type="ARBA" id="ARBA00022723"/>
    </source>
</evidence>
<evidence type="ECO:0000313" key="8">
    <source>
        <dbReference type="Proteomes" id="UP001218188"/>
    </source>
</evidence>
<organism evidence="7 8">
    <name type="scientific">Mycena alexandri</name>
    <dbReference type="NCBI Taxonomy" id="1745969"/>
    <lineage>
        <taxon>Eukaryota</taxon>
        <taxon>Fungi</taxon>
        <taxon>Dikarya</taxon>
        <taxon>Basidiomycota</taxon>
        <taxon>Agaricomycotina</taxon>
        <taxon>Agaricomycetes</taxon>
        <taxon>Agaricomycetidae</taxon>
        <taxon>Agaricales</taxon>
        <taxon>Marasmiineae</taxon>
        <taxon>Mycenaceae</taxon>
        <taxon>Mycena</taxon>
    </lineage>
</organism>
<accession>A0AAD6WL60</accession>
<dbReference type="InterPro" id="IPR051615">
    <property type="entry name" value="Transcr_Regulatory_Elem"/>
</dbReference>
<evidence type="ECO:0000313" key="7">
    <source>
        <dbReference type="EMBL" id="KAJ7016417.1"/>
    </source>
</evidence>
<keyword evidence="2" id="KW-0862">Zinc</keyword>
<dbReference type="GO" id="GO:0046872">
    <property type="term" value="F:metal ion binding"/>
    <property type="evidence" value="ECO:0007669"/>
    <property type="project" value="UniProtKB-KW"/>
</dbReference>
<gene>
    <name evidence="7" type="ORF">C8F04DRAFT_1345250</name>
</gene>
<proteinExistence type="predicted"/>
<dbReference type="PANTHER" id="PTHR31313:SF78">
    <property type="entry name" value="TRANSCRIPTION FACTOR DOMAIN-CONTAINING PROTEIN"/>
    <property type="match status" value="1"/>
</dbReference>
<keyword evidence="1" id="KW-0479">Metal-binding</keyword>
<name>A0AAD6WL60_9AGAR</name>
<reference evidence="7" key="1">
    <citation type="submission" date="2023-03" db="EMBL/GenBank/DDBJ databases">
        <title>Massive genome expansion in bonnet fungi (Mycena s.s.) driven by repeated elements and novel gene families across ecological guilds.</title>
        <authorList>
            <consortium name="Lawrence Berkeley National Laboratory"/>
            <person name="Harder C.B."/>
            <person name="Miyauchi S."/>
            <person name="Viragh M."/>
            <person name="Kuo A."/>
            <person name="Thoen E."/>
            <person name="Andreopoulos B."/>
            <person name="Lu D."/>
            <person name="Skrede I."/>
            <person name="Drula E."/>
            <person name="Henrissat B."/>
            <person name="Morin E."/>
            <person name="Kohler A."/>
            <person name="Barry K."/>
            <person name="LaButti K."/>
            <person name="Morin E."/>
            <person name="Salamov A."/>
            <person name="Lipzen A."/>
            <person name="Mereny Z."/>
            <person name="Hegedus B."/>
            <person name="Baldrian P."/>
            <person name="Stursova M."/>
            <person name="Weitz H."/>
            <person name="Taylor A."/>
            <person name="Grigoriev I.V."/>
            <person name="Nagy L.G."/>
            <person name="Martin F."/>
            <person name="Kauserud H."/>
        </authorList>
    </citation>
    <scope>NUCLEOTIDE SEQUENCE</scope>
    <source>
        <strain evidence="7">CBHHK200</strain>
    </source>
</reference>
<dbReference type="CDD" id="cd12148">
    <property type="entry name" value="fungal_TF_MHR"/>
    <property type="match status" value="1"/>
</dbReference>
<keyword evidence="3" id="KW-0805">Transcription regulation</keyword>
<keyword evidence="6" id="KW-0539">Nucleus</keyword>
<dbReference type="Proteomes" id="UP001218188">
    <property type="component" value="Unassembled WGS sequence"/>
</dbReference>
<comment type="caution">
    <text evidence="7">The sequence shown here is derived from an EMBL/GenBank/DDBJ whole genome shotgun (WGS) entry which is preliminary data.</text>
</comment>